<dbReference type="RefSeq" id="WP_124977696.1">
    <property type="nucleotide sequence ID" value="NZ_BFFP01000034.1"/>
</dbReference>
<feature type="compositionally biased region" description="Basic and acidic residues" evidence="9">
    <location>
        <begin position="724"/>
        <end position="749"/>
    </location>
</feature>
<dbReference type="NCBIfam" id="TIGR00358">
    <property type="entry name" value="3_prime_RNase"/>
    <property type="match status" value="1"/>
</dbReference>
<comment type="similarity">
    <text evidence="8">Belongs to the RNR ribonuclease family. RNase R subfamily.</text>
</comment>
<dbReference type="EMBL" id="BFFP01000034">
    <property type="protein sequence ID" value="GBG95414.1"/>
    <property type="molecule type" value="Genomic_DNA"/>
</dbReference>
<dbReference type="PROSITE" id="PS01175">
    <property type="entry name" value="RIBONUCLEASE_II"/>
    <property type="match status" value="1"/>
</dbReference>
<dbReference type="InterPro" id="IPR011805">
    <property type="entry name" value="RNase_R"/>
</dbReference>
<keyword evidence="5 8" id="KW-0378">Hydrolase</keyword>
<organism evidence="11 12">
    <name type="scientific">Ligilactobacillus salitolerans</name>
    <dbReference type="NCBI Taxonomy" id="1808352"/>
    <lineage>
        <taxon>Bacteria</taxon>
        <taxon>Bacillati</taxon>
        <taxon>Bacillota</taxon>
        <taxon>Bacilli</taxon>
        <taxon>Lactobacillales</taxon>
        <taxon>Lactobacillaceae</taxon>
        <taxon>Ligilactobacillus</taxon>
    </lineage>
</organism>
<dbReference type="Pfam" id="PF17876">
    <property type="entry name" value="CSD2"/>
    <property type="match status" value="1"/>
</dbReference>
<proteinExistence type="inferred from homology"/>
<dbReference type="AlphaFoldDB" id="A0A401IV51"/>
<dbReference type="InterPro" id="IPR004476">
    <property type="entry name" value="RNase_II/RNase_R"/>
</dbReference>
<dbReference type="Pfam" id="PF08206">
    <property type="entry name" value="OB_RNB"/>
    <property type="match status" value="1"/>
</dbReference>
<dbReference type="InterPro" id="IPR013223">
    <property type="entry name" value="RNase_B_OB_dom"/>
</dbReference>
<name>A0A401IV51_9LACO</name>
<evidence type="ECO:0000313" key="12">
    <source>
        <dbReference type="Proteomes" id="UP000286848"/>
    </source>
</evidence>
<dbReference type="SMART" id="SM00955">
    <property type="entry name" value="RNB"/>
    <property type="match status" value="1"/>
</dbReference>
<comment type="caution">
    <text evidence="11">The sequence shown here is derived from an EMBL/GenBank/DDBJ whole genome shotgun (WGS) entry which is preliminary data.</text>
</comment>
<keyword evidence="7 8" id="KW-0694">RNA-binding</keyword>
<comment type="catalytic activity">
    <reaction evidence="1 8">
        <text>Exonucleolytic cleavage in the 3'- to 5'-direction to yield nucleoside 5'-phosphates.</text>
        <dbReference type="EC" id="3.1.13.1"/>
    </reaction>
</comment>
<keyword evidence="3 8" id="KW-0963">Cytoplasm</keyword>
<evidence type="ECO:0000256" key="3">
    <source>
        <dbReference type="ARBA" id="ARBA00022490"/>
    </source>
</evidence>
<dbReference type="GO" id="GO:0005829">
    <property type="term" value="C:cytosol"/>
    <property type="evidence" value="ECO:0007669"/>
    <property type="project" value="TreeGrafter"/>
</dbReference>
<evidence type="ECO:0000256" key="7">
    <source>
        <dbReference type="ARBA" id="ARBA00022884"/>
    </source>
</evidence>
<dbReference type="InterPro" id="IPR001900">
    <property type="entry name" value="RNase_II/R"/>
</dbReference>
<dbReference type="CDD" id="cd04471">
    <property type="entry name" value="S1_RNase_R"/>
    <property type="match status" value="1"/>
</dbReference>
<dbReference type="InterPro" id="IPR022966">
    <property type="entry name" value="RNase_II/R_CS"/>
</dbReference>
<dbReference type="InterPro" id="IPR003029">
    <property type="entry name" value="S1_domain"/>
</dbReference>
<evidence type="ECO:0000259" key="10">
    <source>
        <dbReference type="PROSITE" id="PS50126"/>
    </source>
</evidence>
<evidence type="ECO:0000256" key="5">
    <source>
        <dbReference type="ARBA" id="ARBA00022801"/>
    </source>
</evidence>
<dbReference type="GO" id="GO:0008859">
    <property type="term" value="F:exoribonuclease II activity"/>
    <property type="evidence" value="ECO:0007669"/>
    <property type="project" value="UniProtKB-UniRule"/>
</dbReference>
<gene>
    <name evidence="11" type="primary">vacB</name>
    <name evidence="8" type="synonym">rnr</name>
    <name evidence="11" type="ORF">LFYK43_18730</name>
</gene>
<evidence type="ECO:0000256" key="8">
    <source>
        <dbReference type="HAMAP-Rule" id="MF_01895"/>
    </source>
</evidence>
<dbReference type="EC" id="3.1.13.1" evidence="8"/>
<dbReference type="SUPFAM" id="SSF50249">
    <property type="entry name" value="Nucleic acid-binding proteins"/>
    <property type="match status" value="4"/>
</dbReference>
<evidence type="ECO:0000256" key="1">
    <source>
        <dbReference type="ARBA" id="ARBA00001849"/>
    </source>
</evidence>
<keyword evidence="4 8" id="KW-0540">Nuclease</keyword>
<feature type="region of interest" description="Disordered" evidence="9">
    <location>
        <begin position="720"/>
        <end position="794"/>
    </location>
</feature>
<dbReference type="GO" id="GO:0006402">
    <property type="term" value="P:mRNA catabolic process"/>
    <property type="evidence" value="ECO:0007669"/>
    <property type="project" value="TreeGrafter"/>
</dbReference>
<keyword evidence="6 8" id="KW-0269">Exonuclease</keyword>
<protein>
    <recommendedName>
        <fullName evidence="8">Ribonuclease R</fullName>
        <shortName evidence="8">RNase R</shortName>
        <ecNumber evidence="8">3.1.13.1</ecNumber>
    </recommendedName>
</protein>
<dbReference type="Pfam" id="PF00575">
    <property type="entry name" value="S1"/>
    <property type="match status" value="1"/>
</dbReference>
<evidence type="ECO:0000256" key="9">
    <source>
        <dbReference type="SAM" id="MobiDB-lite"/>
    </source>
</evidence>
<keyword evidence="12" id="KW-1185">Reference proteome</keyword>
<dbReference type="PANTHER" id="PTHR23355:SF9">
    <property type="entry name" value="DIS3-LIKE EXONUCLEASE 2"/>
    <property type="match status" value="1"/>
</dbReference>
<dbReference type="PROSITE" id="PS50126">
    <property type="entry name" value="S1"/>
    <property type="match status" value="1"/>
</dbReference>
<dbReference type="Gene3D" id="2.40.50.140">
    <property type="entry name" value="Nucleic acid-binding proteins"/>
    <property type="match status" value="2"/>
</dbReference>
<feature type="compositionally biased region" description="Basic residues" evidence="9">
    <location>
        <begin position="757"/>
        <end position="768"/>
    </location>
</feature>
<dbReference type="PANTHER" id="PTHR23355">
    <property type="entry name" value="RIBONUCLEASE"/>
    <property type="match status" value="1"/>
</dbReference>
<evidence type="ECO:0000256" key="6">
    <source>
        <dbReference type="ARBA" id="ARBA00022839"/>
    </source>
</evidence>
<reference evidence="11 12" key="1">
    <citation type="journal article" date="2019" name="Int. J. Syst. Evol. Microbiol.">
        <title>Lactobacillus salitolerans sp. nov., a novel lactic acid bacterium isolated from spent mushroom substrates.</title>
        <authorList>
            <person name="Tohno M."/>
            <person name="Tanizawa Y."/>
            <person name="Kojima Y."/>
            <person name="Sakamoto M."/>
            <person name="Nakamura Y."/>
            <person name="Ohkuma M."/>
            <person name="Kobayashi H."/>
        </authorList>
    </citation>
    <scope>NUCLEOTIDE SEQUENCE [LARGE SCALE GENOMIC DNA]</scope>
    <source>
        <strain evidence="11 12">YK43</strain>
    </source>
</reference>
<dbReference type="InterPro" id="IPR012340">
    <property type="entry name" value="NA-bd_OB-fold"/>
</dbReference>
<dbReference type="Pfam" id="PF00773">
    <property type="entry name" value="RNB"/>
    <property type="match status" value="1"/>
</dbReference>
<dbReference type="GO" id="GO:0003723">
    <property type="term" value="F:RNA binding"/>
    <property type="evidence" value="ECO:0007669"/>
    <property type="project" value="UniProtKB-UniRule"/>
</dbReference>
<evidence type="ECO:0000313" key="11">
    <source>
        <dbReference type="EMBL" id="GBG95414.1"/>
    </source>
</evidence>
<dbReference type="NCBIfam" id="TIGR02063">
    <property type="entry name" value="RNase_R"/>
    <property type="match status" value="1"/>
</dbReference>
<dbReference type="InterPro" id="IPR050180">
    <property type="entry name" value="RNR_Ribonuclease"/>
</dbReference>
<dbReference type="SMART" id="SM00316">
    <property type="entry name" value="S1"/>
    <property type="match status" value="1"/>
</dbReference>
<feature type="domain" description="S1 motif" evidence="10">
    <location>
        <begin position="640"/>
        <end position="720"/>
    </location>
</feature>
<evidence type="ECO:0000256" key="2">
    <source>
        <dbReference type="ARBA" id="ARBA00004496"/>
    </source>
</evidence>
<dbReference type="HAMAP" id="MF_01895">
    <property type="entry name" value="RNase_R"/>
    <property type="match status" value="1"/>
</dbReference>
<dbReference type="OrthoDB" id="9764149at2"/>
<evidence type="ECO:0000256" key="4">
    <source>
        <dbReference type="ARBA" id="ARBA00022722"/>
    </source>
</evidence>
<sequence length="794" mass="89682">MNKEKIIEKLTSYFEAEPERKFAVAELVEKLEMTGAGQFKFVVQALTQMEHDKKIALDAEGNFSYLAPAQTSDMSGIFHANDRGYGFVTVDPEQPDYFINPTATLSALNGDEVKVEEIAPGDPAINKRPEGKIVEILSHSLTQVVGEFQTDEDENLPNGILGTVRLKDKKLSNFRFLLEDKGLHPVAGEVVLAEISAYPSAALPGLLKGVATKIIGNINDPGMDILEIVYEHEIPHEFPEDVMEQAEAIPDHVTDQDKEGRIDLTDQPLVTIDSIESKDLDDAVNVWKLPNGNYHLGVHIADVSHYVVPGTPLDREAFERGTSVYLTDRVIPMLPPKLSNGICSLNPHVERCAMTCEMEIDQEGHVVNHKIFPSLIKSTERMTYIAINKIVESQDEKTMERYRELVPMFQDMADLHKILLKMRKRRGAIEFEDTEAKIIVDEKGHPIDIELRQRGTSERMVESFMLAANETVAAHYHKLNVPFVYRIHETPKPEKIDTFFEMLGGLGVEVTGKKTEIKPKMLQGILKKVAGKPEEAMVSTMLLRSMQQAKYSPQPLGHFGIAADDYTHFTSPIRRYPDLMVHRLIRYYLENGIGEDAQAKYVDQLDEITTHSSEAERRGIDAERDTDAMKKAEFMAEHVGEEFDAVVSSVTKFGMFIALPNTVEGLIHISEIKDDYYEYLEKQLALVGRRTKQTYRIGQPLRVKLINVNAEQKQIDFTLAEPGKAPKSDLLDGVELPDRRPNRRNDHQQHGRGNFQHGRKRPAGKKNFKGNNHSNRTHSRGGSQRNFKSNQQHH</sequence>
<dbReference type="InterPro" id="IPR040476">
    <property type="entry name" value="CSD2"/>
</dbReference>
<comment type="function">
    <text evidence="8">3'-5' exoribonuclease that releases 5'-nucleoside monophosphates and is involved in maturation of structured RNAs.</text>
</comment>
<comment type="subcellular location">
    <subcellularLocation>
        <location evidence="2 8">Cytoplasm</location>
    </subcellularLocation>
</comment>
<accession>A0A401IV51</accession>
<dbReference type="Proteomes" id="UP000286848">
    <property type="component" value="Unassembled WGS sequence"/>
</dbReference>
<feature type="compositionally biased region" description="Polar residues" evidence="9">
    <location>
        <begin position="769"/>
        <end position="794"/>
    </location>
</feature>